<sequence>MLKEVKILAKLVSDFVVKYHDSWTEDPHLYIQMEYCPQTLRSVIKDKPLVFGRLSPAEPQTVFEYFISCEILRELLLCLKFIHEVIPPIIHRDIKPDNILISTNSTNIKLGDFGLATEHDRQSKSHTHGVGTKNYMAPEIGFWGSKYDCKVDVYSMGMIMAKIFEM</sequence>
<organism evidence="7">
    <name type="scientific">Medioppia subpectinata</name>
    <dbReference type="NCBI Taxonomy" id="1979941"/>
    <lineage>
        <taxon>Eukaryota</taxon>
        <taxon>Metazoa</taxon>
        <taxon>Ecdysozoa</taxon>
        <taxon>Arthropoda</taxon>
        <taxon>Chelicerata</taxon>
        <taxon>Arachnida</taxon>
        <taxon>Acari</taxon>
        <taxon>Acariformes</taxon>
        <taxon>Sarcoptiformes</taxon>
        <taxon>Oribatida</taxon>
        <taxon>Brachypylina</taxon>
        <taxon>Oppioidea</taxon>
        <taxon>Oppiidae</taxon>
        <taxon>Medioppia</taxon>
    </lineage>
</organism>
<keyword evidence="4" id="KW-0067">ATP-binding</keyword>
<dbReference type="AlphaFoldDB" id="A0A7R9KEL5"/>
<dbReference type="PANTHER" id="PTHR11042">
    <property type="entry name" value="EUKARYOTIC TRANSLATION INITIATION FACTOR 2-ALPHA KINASE EIF2-ALPHA KINASE -RELATED"/>
    <property type="match status" value="1"/>
</dbReference>
<dbReference type="EMBL" id="CAJPIZ010000717">
    <property type="protein sequence ID" value="CAG2102116.1"/>
    <property type="molecule type" value="Genomic_DNA"/>
</dbReference>
<dbReference type="PROSITE" id="PS00108">
    <property type="entry name" value="PROTEIN_KINASE_ST"/>
    <property type="match status" value="1"/>
</dbReference>
<dbReference type="GO" id="GO:0004694">
    <property type="term" value="F:eukaryotic translation initiation factor 2alpha kinase activity"/>
    <property type="evidence" value="ECO:0007669"/>
    <property type="project" value="TreeGrafter"/>
</dbReference>
<dbReference type="EMBL" id="OC855292">
    <property type="protein sequence ID" value="CAD7621686.1"/>
    <property type="molecule type" value="Genomic_DNA"/>
</dbReference>
<gene>
    <name evidence="7" type="ORF">OSB1V03_LOCUS2157</name>
</gene>
<dbReference type="OrthoDB" id="1405469at2759"/>
<dbReference type="InterPro" id="IPR000719">
    <property type="entry name" value="Prot_kinase_dom"/>
</dbReference>
<reference evidence="7" key="1">
    <citation type="submission" date="2020-11" db="EMBL/GenBank/DDBJ databases">
        <authorList>
            <person name="Tran Van P."/>
        </authorList>
    </citation>
    <scope>NUCLEOTIDE SEQUENCE</scope>
</reference>
<dbReference type="GO" id="GO:0005524">
    <property type="term" value="F:ATP binding"/>
    <property type="evidence" value="ECO:0007669"/>
    <property type="project" value="UniProtKB-KW"/>
</dbReference>
<evidence type="ECO:0000256" key="3">
    <source>
        <dbReference type="ARBA" id="ARBA00022777"/>
    </source>
</evidence>
<keyword evidence="3" id="KW-0418">Kinase</keyword>
<dbReference type="SMART" id="SM00220">
    <property type="entry name" value="S_TKc"/>
    <property type="match status" value="1"/>
</dbReference>
<proteinExistence type="inferred from homology"/>
<dbReference type="SUPFAM" id="SSF56112">
    <property type="entry name" value="Protein kinase-like (PK-like)"/>
    <property type="match status" value="1"/>
</dbReference>
<feature type="domain" description="Protein kinase" evidence="6">
    <location>
        <begin position="1"/>
        <end position="166"/>
    </location>
</feature>
<evidence type="ECO:0000313" key="7">
    <source>
        <dbReference type="EMBL" id="CAD7621686.1"/>
    </source>
</evidence>
<dbReference type="InterPro" id="IPR011009">
    <property type="entry name" value="Kinase-like_dom_sf"/>
</dbReference>
<protein>
    <recommendedName>
        <fullName evidence="6">Protein kinase domain-containing protein</fullName>
    </recommendedName>
</protein>
<dbReference type="Pfam" id="PF00069">
    <property type="entry name" value="Pkinase"/>
    <property type="match status" value="1"/>
</dbReference>
<evidence type="ECO:0000256" key="1">
    <source>
        <dbReference type="ARBA" id="ARBA00022679"/>
    </source>
</evidence>
<dbReference type="InterPro" id="IPR050339">
    <property type="entry name" value="CC_SR_Kinase"/>
</dbReference>
<name>A0A7R9KEL5_9ACAR</name>
<dbReference type="InterPro" id="IPR008271">
    <property type="entry name" value="Ser/Thr_kinase_AS"/>
</dbReference>
<accession>A0A7R9KEL5</accession>
<evidence type="ECO:0000259" key="6">
    <source>
        <dbReference type="PROSITE" id="PS50011"/>
    </source>
</evidence>
<evidence type="ECO:0000256" key="5">
    <source>
        <dbReference type="ARBA" id="ARBA00037982"/>
    </source>
</evidence>
<dbReference type="Proteomes" id="UP000759131">
    <property type="component" value="Unassembled WGS sequence"/>
</dbReference>
<evidence type="ECO:0000313" key="8">
    <source>
        <dbReference type="Proteomes" id="UP000759131"/>
    </source>
</evidence>
<dbReference type="PANTHER" id="PTHR11042:SF136">
    <property type="entry name" value="EIF-2-ALPHA KINASE GCN2"/>
    <property type="match status" value="1"/>
</dbReference>
<comment type="similarity">
    <text evidence="5">Belongs to the protein kinase superfamily. Ser/Thr protein kinase family. GCN2 subfamily.</text>
</comment>
<dbReference type="GO" id="GO:0005634">
    <property type="term" value="C:nucleus"/>
    <property type="evidence" value="ECO:0007669"/>
    <property type="project" value="TreeGrafter"/>
</dbReference>
<evidence type="ECO:0000256" key="2">
    <source>
        <dbReference type="ARBA" id="ARBA00022741"/>
    </source>
</evidence>
<keyword evidence="1" id="KW-0808">Transferase</keyword>
<dbReference type="Gene3D" id="1.10.510.10">
    <property type="entry name" value="Transferase(Phosphotransferase) domain 1"/>
    <property type="match status" value="1"/>
</dbReference>
<evidence type="ECO:0000256" key="4">
    <source>
        <dbReference type="ARBA" id="ARBA00022840"/>
    </source>
</evidence>
<dbReference type="GO" id="GO:0005829">
    <property type="term" value="C:cytosol"/>
    <property type="evidence" value="ECO:0007669"/>
    <property type="project" value="TreeGrafter"/>
</dbReference>
<dbReference type="PROSITE" id="PS50011">
    <property type="entry name" value="PROTEIN_KINASE_DOM"/>
    <property type="match status" value="1"/>
</dbReference>
<keyword evidence="8" id="KW-1185">Reference proteome</keyword>
<keyword evidence="2" id="KW-0547">Nucleotide-binding</keyword>